<dbReference type="GeneID" id="94195446"/>
<dbReference type="EMBL" id="BPLF01000003">
    <property type="protein sequence ID" value="GIX63965.1"/>
    <property type="molecule type" value="Genomic_DNA"/>
</dbReference>
<name>A0AAV4LW44_BABCB</name>
<dbReference type="AlphaFoldDB" id="A0AAV4LW44"/>
<keyword evidence="2" id="KW-1185">Reference proteome</keyword>
<comment type="caution">
    <text evidence="1">The sequence shown here is derived from an EMBL/GenBank/DDBJ whole genome shotgun (WGS) entry which is preliminary data.</text>
</comment>
<evidence type="ECO:0000313" key="1">
    <source>
        <dbReference type="EMBL" id="GIX63965.1"/>
    </source>
</evidence>
<protein>
    <submittedName>
        <fullName evidence="1">Replication-associated recombination protein A</fullName>
    </submittedName>
</protein>
<evidence type="ECO:0000313" key="2">
    <source>
        <dbReference type="Proteomes" id="UP001497744"/>
    </source>
</evidence>
<dbReference type="RefSeq" id="XP_067716034.1">
    <property type="nucleotide sequence ID" value="XM_067859933.1"/>
</dbReference>
<dbReference type="Proteomes" id="UP001497744">
    <property type="component" value="Unassembled WGS sequence"/>
</dbReference>
<organism evidence="1 2">
    <name type="scientific">Babesia caballi</name>
    <dbReference type="NCBI Taxonomy" id="5871"/>
    <lineage>
        <taxon>Eukaryota</taxon>
        <taxon>Sar</taxon>
        <taxon>Alveolata</taxon>
        <taxon>Apicomplexa</taxon>
        <taxon>Aconoidasida</taxon>
        <taxon>Piroplasmida</taxon>
        <taxon>Babesiidae</taxon>
        <taxon>Babesia</taxon>
    </lineage>
</organism>
<accession>A0AAV4LW44</accession>
<gene>
    <name evidence="1" type="ORF">BcabD6B2_34000</name>
</gene>
<proteinExistence type="predicted"/>
<reference evidence="1 2" key="1">
    <citation type="submission" date="2021-06" db="EMBL/GenBank/DDBJ databases">
        <title>Genome sequence of Babesia caballi.</title>
        <authorList>
            <person name="Yamagishi J."/>
            <person name="Kidaka T."/>
            <person name="Ochi A."/>
        </authorList>
    </citation>
    <scope>NUCLEOTIDE SEQUENCE [LARGE SCALE GENOMIC DNA]</scope>
    <source>
        <strain evidence="1">USDA-D6B2</strain>
    </source>
</reference>
<sequence>MLRGGRREQHVAGEVVRAADHRGGGVPADVDGEVVLQAHADGARGLDGPRQRHAETLRLVGELRQHEVLQPELVRRPQHRVADRDGVHHVRRRQALDGVLRLLHVRQLLEEVVADRFHHGDGPVTLHRLVGERQRGGGRRVLLQPDQGGARHQAELGVHADGGEDHELLVRLVAQPERGGELEAEVGGRGGGGGARAHVLPSLDHDVGVLELLVLEEVQRHAGAAPQLPEPAERALTPACAGVAQVREGRLRRVGREPHLAHHEARAAHAHAEPVELSLGALLAHRAQKRHAVGVAAAQELARDVETEDDLLLLRQVEHGGGDLVDAVVQLQADDEGQDDAVVADGQRASLAVVHHAPLAVASALVGGVDVEAYGDGLTQGVEQVAVHLARDRRLERQKLGPVLLQERGAQARHPGDVPQERKDALRPVQRHVHVDPRSAQVGEGLGLHRGLAAAEVQPDGLHQHLAAHAPPDVHGDAHARLEPEEPLRRLEDERAVGVRVLHDVDDGALGAARPGAGGLVRHLAGREHVVDPREAERDAVLDLLGVDGRHRERLAELGLLLQLARVEHVGVGERAHVRDEGRGLGPVADAVGPQQEPEVLHGGGEDAVHLVGVVAAQLNVDEVEAELEAHAHLGEQALQQAAVAWRLGGGRHHRGSSAHQVAEGEDVDAGDGYLQRFERHGDADALRETQAADGARLAVEEGAARELQPEGLHEMGLVGLAGVVQRPPGELEQAEELGVALSVRADVLEEVEMLPLEVFGGRGRRTQLNHLEPARGEHAAGEVPGKVPGNVAAARAEVYGKRGGPELPAQRLCGRTLGAEQRGAGCFRLQVEVVGRLRGAGTDAEIKRATRGNAHVYGRRQEGLAVGLAQHGRNETPPQARKARVARRQPRLRPYGTCLLPQGVLRVLLALLLQRLQLCRRREHLAARRGVRELVAGAHQDAALRKRLLAHAEVERAAQVEGLRRGAGARETRAFRLRHVVRVSQQLEPHVVDEVLVPDPGGVAQHVQTRLLHAHRGVEAPVLRPVHRGREATTRRVAPVRRRREGLRNGRQVLPEAHAQAEQLVHHLPRDVHHPVRKVDRRTAVVVLVVVEAGDHEEGRAQTVGVAVVHGVLVGDALVVHGRVQVVFDAAVGARHDSRGLLQSEERVLLVLVRKPVAEADARVVDVAEALAERGVIRLKPARMEAAGAPP</sequence>